<protein>
    <submittedName>
        <fullName evidence="2">Uncharacterized protein</fullName>
    </submittedName>
</protein>
<organism evidence="2 3">
    <name type="scientific">Streptomyces vastus</name>
    <dbReference type="NCBI Taxonomy" id="285451"/>
    <lineage>
        <taxon>Bacteria</taxon>
        <taxon>Bacillati</taxon>
        <taxon>Actinomycetota</taxon>
        <taxon>Actinomycetes</taxon>
        <taxon>Kitasatosporales</taxon>
        <taxon>Streptomycetaceae</taxon>
        <taxon>Streptomyces</taxon>
    </lineage>
</organism>
<name>A0ABN3RSP2_9ACTN</name>
<sequence length="188" mass="21256">MWTAPQYAQQEATHLEAEERRKRLEQEEQRRLQEEERVRWEQYQERLRREDRERARARGDHEAAIHDLLERQAALEKPAFEFVRRETGVHPFVEDGGAAEFAMGVPVYVGLTPYGVICPVARRVAAARDRLAQLVVFAASEGERRRIAAQARPGQRIEVLDGGLDAVPSPRPPAGQDTLPLAGLSGSE</sequence>
<dbReference type="EMBL" id="BAAASJ010000115">
    <property type="protein sequence ID" value="GAA2657654.1"/>
    <property type="molecule type" value="Genomic_DNA"/>
</dbReference>
<feature type="region of interest" description="Disordered" evidence="1">
    <location>
        <begin position="1"/>
        <end position="36"/>
    </location>
</feature>
<reference evidence="2 3" key="1">
    <citation type="journal article" date="2019" name="Int. J. Syst. Evol. Microbiol.">
        <title>The Global Catalogue of Microorganisms (GCM) 10K type strain sequencing project: providing services to taxonomists for standard genome sequencing and annotation.</title>
        <authorList>
            <consortium name="The Broad Institute Genomics Platform"/>
            <consortium name="The Broad Institute Genome Sequencing Center for Infectious Disease"/>
            <person name="Wu L."/>
            <person name="Ma J."/>
        </authorList>
    </citation>
    <scope>NUCLEOTIDE SEQUENCE [LARGE SCALE GENOMIC DNA]</scope>
    <source>
        <strain evidence="2 3">JCM 4524</strain>
    </source>
</reference>
<gene>
    <name evidence="2" type="ORF">GCM10010307_72580</name>
</gene>
<dbReference type="Proteomes" id="UP001500151">
    <property type="component" value="Unassembled WGS sequence"/>
</dbReference>
<feature type="compositionally biased region" description="Polar residues" evidence="1">
    <location>
        <begin position="1"/>
        <end position="12"/>
    </location>
</feature>
<feature type="compositionally biased region" description="Basic and acidic residues" evidence="1">
    <location>
        <begin position="13"/>
        <end position="36"/>
    </location>
</feature>
<evidence type="ECO:0000313" key="3">
    <source>
        <dbReference type="Proteomes" id="UP001500151"/>
    </source>
</evidence>
<comment type="caution">
    <text evidence="2">The sequence shown here is derived from an EMBL/GenBank/DDBJ whole genome shotgun (WGS) entry which is preliminary data.</text>
</comment>
<accession>A0ABN3RSP2</accession>
<evidence type="ECO:0000256" key="1">
    <source>
        <dbReference type="SAM" id="MobiDB-lite"/>
    </source>
</evidence>
<feature type="region of interest" description="Disordered" evidence="1">
    <location>
        <begin position="162"/>
        <end position="188"/>
    </location>
</feature>
<evidence type="ECO:0000313" key="2">
    <source>
        <dbReference type="EMBL" id="GAA2657654.1"/>
    </source>
</evidence>
<keyword evidence="3" id="KW-1185">Reference proteome</keyword>
<proteinExistence type="predicted"/>